<dbReference type="InterPro" id="IPR058969">
    <property type="entry name" value="Phage_phiTE_241_N"/>
</dbReference>
<protein>
    <submittedName>
        <fullName evidence="2">Tail fiber protein</fullName>
    </submittedName>
</protein>
<proteinExistence type="predicted"/>
<organism evidence="2">
    <name type="scientific">Vibrio phage P018-4</name>
    <dbReference type="NCBI Taxonomy" id="3229728"/>
    <lineage>
        <taxon>Viruses</taxon>
        <taxon>Duplodnaviria</taxon>
        <taxon>Heunggongvirae</taxon>
        <taxon>Uroviricota</taxon>
        <taxon>Caudoviricetes</taxon>
    </lineage>
</organism>
<name>A0AB39AJ89_9CAUD</name>
<evidence type="ECO:0000313" key="2">
    <source>
        <dbReference type="EMBL" id="XDG30823.1"/>
    </source>
</evidence>
<dbReference type="Pfam" id="PF26208">
    <property type="entry name" value="Phage_phiTE_241_N"/>
    <property type="match status" value="1"/>
</dbReference>
<accession>A0AB39AJ89</accession>
<dbReference type="EMBL" id="PP934186">
    <property type="protein sequence ID" value="XDG30823.1"/>
    <property type="molecule type" value="Genomic_DNA"/>
</dbReference>
<reference evidence="2" key="1">
    <citation type="submission" date="2024-06" db="EMBL/GenBank/DDBJ databases">
        <authorList>
            <person name="Yang R."/>
        </authorList>
    </citation>
    <scope>NUCLEOTIDE SEQUENCE</scope>
</reference>
<sequence length="537" mass="57902">MTYPATNSKEASELLIDVSNQMHEIVNEDATTEVMTESGLVPSVRKALADTFLFQDPIAWNQGSDETAFNQLRTFNGSIYWAPTATTLNPIPMGATPIGDSNWKLAPVDVSREWTLQELTRSQNEVIGGKIFPLDDAVLQNGDTVPAGTTHLRVDIGGEPTIVAMSPVASGNVGSLTETGATIGATSVIFIPFKSSFTFRFGSIANMLAGIPVRSEVGDICIVLDTIFKHESGSGFTITDFKPLSYRGGEAYEKTTIESLRNELSGVVDPTLLQYGCRKQINNPDFTDTIEDVANFAGQTLGAAAPIGWIHHHYTDGIMHQWDNVGDGTILFLKNAQNPGRRPDKDPSYVGQGKFLSIGTEGFIGAGSERMFLSKDAEWVYRRRQPAFFFSDLDPADGDGFAFNKTCYRGMELVEKWRSGGVDLAYVRNASGTPQIRLFKNGAFATDGTVLDLNTQSGGVIRIVTGPRSDIAGGAGDLKLSPGPDDANNVIHLDGGVKLKQFATASLPVLAANERGIAWDSTLNALVKWDGTSWSAV</sequence>
<feature type="domain" description="Putative phage tail fibre N-terminal" evidence="1">
    <location>
        <begin position="7"/>
        <end position="105"/>
    </location>
</feature>
<evidence type="ECO:0000259" key="1">
    <source>
        <dbReference type="Pfam" id="PF26208"/>
    </source>
</evidence>